<evidence type="ECO:0000313" key="2">
    <source>
        <dbReference type="EMBL" id="KAG5565026.1"/>
    </source>
</evidence>
<proteinExistence type="predicted"/>
<dbReference type="Proteomes" id="UP000823749">
    <property type="component" value="Chromosome 1"/>
</dbReference>
<organism evidence="2 3">
    <name type="scientific">Rhododendron griersonianum</name>
    <dbReference type="NCBI Taxonomy" id="479676"/>
    <lineage>
        <taxon>Eukaryota</taxon>
        <taxon>Viridiplantae</taxon>
        <taxon>Streptophyta</taxon>
        <taxon>Embryophyta</taxon>
        <taxon>Tracheophyta</taxon>
        <taxon>Spermatophyta</taxon>
        <taxon>Magnoliopsida</taxon>
        <taxon>eudicotyledons</taxon>
        <taxon>Gunneridae</taxon>
        <taxon>Pentapetalae</taxon>
        <taxon>asterids</taxon>
        <taxon>Ericales</taxon>
        <taxon>Ericaceae</taxon>
        <taxon>Ericoideae</taxon>
        <taxon>Rhodoreae</taxon>
        <taxon>Rhododendron</taxon>
    </lineage>
</organism>
<gene>
    <name evidence="2" type="ORF">RHGRI_001040</name>
</gene>
<dbReference type="EMBL" id="JACTNZ010000001">
    <property type="protein sequence ID" value="KAG5565026.1"/>
    <property type="molecule type" value="Genomic_DNA"/>
</dbReference>
<keyword evidence="1" id="KW-0812">Transmembrane</keyword>
<dbReference type="AlphaFoldDB" id="A0AAV6LJ71"/>
<feature type="transmembrane region" description="Helical" evidence="1">
    <location>
        <begin position="17"/>
        <end position="34"/>
    </location>
</feature>
<keyword evidence="3" id="KW-1185">Reference proteome</keyword>
<accession>A0AAV6LJ71</accession>
<protein>
    <submittedName>
        <fullName evidence="2">Uncharacterized protein</fullName>
    </submittedName>
</protein>
<evidence type="ECO:0000256" key="1">
    <source>
        <dbReference type="SAM" id="Phobius"/>
    </source>
</evidence>
<name>A0AAV6LJ71_9ERIC</name>
<reference evidence="2" key="1">
    <citation type="submission" date="2020-08" db="EMBL/GenBank/DDBJ databases">
        <title>Plant Genome Project.</title>
        <authorList>
            <person name="Zhang R.-G."/>
        </authorList>
    </citation>
    <scope>NUCLEOTIDE SEQUENCE</scope>
    <source>
        <strain evidence="2">WSP0</strain>
        <tissue evidence="2">Leaf</tissue>
    </source>
</reference>
<keyword evidence="1" id="KW-1133">Transmembrane helix</keyword>
<evidence type="ECO:0000313" key="3">
    <source>
        <dbReference type="Proteomes" id="UP000823749"/>
    </source>
</evidence>
<comment type="caution">
    <text evidence="2">The sequence shown here is derived from an EMBL/GenBank/DDBJ whole genome shotgun (WGS) entry which is preliminary data.</text>
</comment>
<keyword evidence="1" id="KW-0472">Membrane</keyword>
<sequence>MVAATAMVSVYPDHPPFLFLLFSRFFSTSLATIWKEGKEKRKSFAAAMAAATAMVSGYPDHPPLLFPSLLSFLTPLADSHRERG</sequence>